<comment type="caution">
    <text evidence="1">The sequence shown here is derived from an EMBL/GenBank/DDBJ whole genome shotgun (WGS) entry which is preliminary data.</text>
</comment>
<name>A0A314LIV6_NICAT</name>
<accession>A0A314LIV6</accession>
<dbReference type="Proteomes" id="UP000187609">
    <property type="component" value="Unassembled WGS sequence"/>
</dbReference>
<gene>
    <name evidence="1" type="ORF">A4A49_04470</name>
</gene>
<proteinExistence type="predicted"/>
<dbReference type="Gramene" id="OIT40524">
    <property type="protein sequence ID" value="OIT40524"/>
    <property type="gene ID" value="A4A49_04470"/>
</dbReference>
<evidence type="ECO:0000313" key="1">
    <source>
        <dbReference type="EMBL" id="OIT40524.1"/>
    </source>
</evidence>
<reference evidence="1" key="1">
    <citation type="submission" date="2016-11" db="EMBL/GenBank/DDBJ databases">
        <title>The genome of Nicotiana attenuata.</title>
        <authorList>
            <person name="Xu S."/>
            <person name="Brockmoeller T."/>
            <person name="Gaquerel E."/>
            <person name="Navarro A."/>
            <person name="Kuhl H."/>
            <person name="Gase K."/>
            <person name="Ling Z."/>
            <person name="Zhou W."/>
            <person name="Kreitzer C."/>
            <person name="Stanke M."/>
            <person name="Tang H."/>
            <person name="Lyons E."/>
            <person name="Pandey P."/>
            <person name="Pandey S.P."/>
            <person name="Timmermann B."/>
            <person name="Baldwin I.T."/>
        </authorList>
    </citation>
    <scope>NUCLEOTIDE SEQUENCE [LARGE SCALE GENOMIC DNA]</scope>
    <source>
        <strain evidence="1">UT</strain>
    </source>
</reference>
<sequence>MQQYVDNEELECAAAIGSKTADPAEVAAQIGNVEDGLAYGNRGSAGVEQSLLVPYDNAVPGKQSAIVLSNLEATVPLNVTSERAIVMGSTDGSGIIGVRDSKEIDRVASVVDGKGQTMVQQAAPDKSKVGTVSLEVGARSVTPDTFEVSVQITTDCATEGANIKGATGFHDKGDDYEGLQISRSNCEAIALKNVAKESKVDGVTKITAGGDWIEMRRKLESIHQQ</sequence>
<keyword evidence="2" id="KW-1185">Reference proteome</keyword>
<evidence type="ECO:0000313" key="2">
    <source>
        <dbReference type="Proteomes" id="UP000187609"/>
    </source>
</evidence>
<dbReference type="AlphaFoldDB" id="A0A314LIV6"/>
<protein>
    <submittedName>
        <fullName evidence="1">Uncharacterized protein</fullName>
    </submittedName>
</protein>
<organism evidence="1 2">
    <name type="scientific">Nicotiana attenuata</name>
    <name type="common">Coyote tobacco</name>
    <dbReference type="NCBI Taxonomy" id="49451"/>
    <lineage>
        <taxon>Eukaryota</taxon>
        <taxon>Viridiplantae</taxon>
        <taxon>Streptophyta</taxon>
        <taxon>Embryophyta</taxon>
        <taxon>Tracheophyta</taxon>
        <taxon>Spermatophyta</taxon>
        <taxon>Magnoliopsida</taxon>
        <taxon>eudicotyledons</taxon>
        <taxon>Gunneridae</taxon>
        <taxon>Pentapetalae</taxon>
        <taxon>asterids</taxon>
        <taxon>lamiids</taxon>
        <taxon>Solanales</taxon>
        <taxon>Solanaceae</taxon>
        <taxon>Nicotianoideae</taxon>
        <taxon>Nicotianeae</taxon>
        <taxon>Nicotiana</taxon>
    </lineage>
</organism>
<dbReference type="EMBL" id="MJEQ01000019">
    <property type="protein sequence ID" value="OIT40524.1"/>
    <property type="molecule type" value="Genomic_DNA"/>
</dbReference>